<evidence type="ECO:0000313" key="1">
    <source>
        <dbReference type="EMBL" id="MDU9002366.1"/>
    </source>
</evidence>
<dbReference type="NCBIfam" id="NF003322">
    <property type="entry name" value="PRK04334.1-2"/>
    <property type="match status" value="1"/>
</dbReference>
<proteinExistence type="predicted"/>
<name>A0ABU3V858_9RHOB</name>
<gene>
    <name evidence="1" type="ORF">QO231_00715</name>
</gene>
<comment type="caution">
    <text evidence="1">The sequence shown here is derived from an EMBL/GenBank/DDBJ whole genome shotgun (WGS) entry which is preliminary data.</text>
</comment>
<dbReference type="RefSeq" id="WP_316772072.1">
    <property type="nucleotide sequence ID" value="NZ_JASMWN010000001.1"/>
</dbReference>
<sequence>MQTPQISMLLDGQRLHFHHGPIDLIVDATGPGRDLGLRRAADRFDSVLSELASELHALRRPVEDCHPLRGKVASAMQRAAAAHQPGFVTPMAAVAGAVADEILHQICAAGDIRRAYVNNGGDIALHLTSTETFAAAIATGPAPRITLTFDSPVRGIATSGWRGRSHSLGIADSVTVLATTAAQADVAATLIANAVDLPGHPAIRRARACDLAPDSDLGARLVTVDVDALSPEDVASALDAGARYAARCLSRGHIIAAYLRLGETYRVIGAPEHLTQPEKDRLHA</sequence>
<dbReference type="InterPro" id="IPR003374">
    <property type="entry name" value="ApbE-like_sf"/>
</dbReference>
<dbReference type="InterPro" id="IPR007183">
    <property type="entry name" value="UPF0280"/>
</dbReference>
<protein>
    <submittedName>
        <fullName evidence="1">UPF0280 family protein</fullName>
    </submittedName>
</protein>
<dbReference type="Gene3D" id="3.10.520.10">
    <property type="entry name" value="ApbE-like domains"/>
    <property type="match status" value="1"/>
</dbReference>
<dbReference type="Proteomes" id="UP001255416">
    <property type="component" value="Unassembled WGS sequence"/>
</dbReference>
<organism evidence="1 2">
    <name type="scientific">Sedimentitalea todarodis</name>
    <dbReference type="NCBI Taxonomy" id="1631240"/>
    <lineage>
        <taxon>Bacteria</taxon>
        <taxon>Pseudomonadati</taxon>
        <taxon>Pseudomonadota</taxon>
        <taxon>Alphaproteobacteria</taxon>
        <taxon>Rhodobacterales</taxon>
        <taxon>Paracoccaceae</taxon>
        <taxon>Sedimentitalea</taxon>
    </lineage>
</organism>
<dbReference type="EMBL" id="JASMWN010000001">
    <property type="protein sequence ID" value="MDU9002366.1"/>
    <property type="molecule type" value="Genomic_DNA"/>
</dbReference>
<accession>A0ABU3V858</accession>
<reference evidence="2" key="1">
    <citation type="submission" date="2023-05" db="EMBL/GenBank/DDBJ databases">
        <title>Sedimentitalea sp. nov. JM2-8.</title>
        <authorList>
            <person name="Huang J."/>
        </authorList>
    </citation>
    <scope>NUCLEOTIDE SEQUENCE [LARGE SCALE GENOMIC DNA]</scope>
    <source>
        <strain evidence="2">KHS03</strain>
    </source>
</reference>
<evidence type="ECO:0000313" key="2">
    <source>
        <dbReference type="Proteomes" id="UP001255416"/>
    </source>
</evidence>
<dbReference type="SUPFAM" id="SSF143631">
    <property type="entry name" value="ApbE-like"/>
    <property type="match status" value="1"/>
</dbReference>
<keyword evidence="2" id="KW-1185">Reference proteome</keyword>
<dbReference type="PIRSF" id="PIRSF006421">
    <property type="entry name" value="UCP006421"/>
    <property type="match status" value="1"/>
</dbReference>